<dbReference type="RefSeq" id="WP_261963101.1">
    <property type="nucleotide sequence ID" value="NZ_BAAAXA010000003.1"/>
</dbReference>
<dbReference type="Proteomes" id="UP001143480">
    <property type="component" value="Unassembled WGS sequence"/>
</dbReference>
<evidence type="ECO:0000313" key="10">
    <source>
        <dbReference type="Proteomes" id="UP001143480"/>
    </source>
</evidence>
<dbReference type="GO" id="GO:0046933">
    <property type="term" value="F:proton-transporting ATP synthase activity, rotational mechanism"/>
    <property type="evidence" value="ECO:0007669"/>
    <property type="project" value="UniProtKB-UniRule"/>
</dbReference>
<gene>
    <name evidence="8 9" type="primary">atpH</name>
    <name evidence="9" type="ORF">GCM10017581_088190</name>
</gene>
<comment type="function">
    <text evidence="8">This protein is part of the stalk that links CF(0) to CF(1). It either transmits conformational changes from CF(0) to CF(1) or is implicated in proton conduction.</text>
</comment>
<keyword evidence="10" id="KW-1185">Reference proteome</keyword>
<keyword evidence="6 8" id="KW-0139">CF(1)</keyword>
<dbReference type="PROSITE" id="PS00389">
    <property type="entry name" value="ATPASE_DELTA"/>
    <property type="match status" value="1"/>
</dbReference>
<evidence type="ECO:0000256" key="5">
    <source>
        <dbReference type="ARBA" id="ARBA00023136"/>
    </source>
</evidence>
<keyword evidence="3 8" id="KW-0375">Hydrogen ion transport</keyword>
<dbReference type="EMBL" id="BSFP01000084">
    <property type="protein sequence ID" value="GLL07068.1"/>
    <property type="molecule type" value="Genomic_DNA"/>
</dbReference>
<reference evidence="9" key="1">
    <citation type="journal article" date="2014" name="Int. J. Syst. Evol. Microbiol.">
        <title>Complete genome sequence of Corynebacterium casei LMG S-19264T (=DSM 44701T), isolated from a smear-ripened cheese.</title>
        <authorList>
            <consortium name="US DOE Joint Genome Institute (JGI-PGF)"/>
            <person name="Walter F."/>
            <person name="Albersmeier A."/>
            <person name="Kalinowski J."/>
            <person name="Ruckert C."/>
        </authorList>
    </citation>
    <scope>NUCLEOTIDE SEQUENCE</scope>
    <source>
        <strain evidence="9">VKM Ac-1321</strain>
    </source>
</reference>
<dbReference type="InterPro" id="IPR000711">
    <property type="entry name" value="ATPase_OSCP/dsu"/>
</dbReference>
<name>A0A9W6KTN0_9ACTN</name>
<dbReference type="AlphaFoldDB" id="A0A9W6KTN0"/>
<dbReference type="GO" id="GO:0045259">
    <property type="term" value="C:proton-transporting ATP synthase complex"/>
    <property type="evidence" value="ECO:0007669"/>
    <property type="project" value="UniProtKB-KW"/>
</dbReference>
<organism evidence="9 10">
    <name type="scientific">Dactylosporangium matsuzakiense</name>
    <dbReference type="NCBI Taxonomy" id="53360"/>
    <lineage>
        <taxon>Bacteria</taxon>
        <taxon>Bacillati</taxon>
        <taxon>Actinomycetota</taxon>
        <taxon>Actinomycetes</taxon>
        <taxon>Micromonosporales</taxon>
        <taxon>Micromonosporaceae</taxon>
        <taxon>Dactylosporangium</taxon>
    </lineage>
</organism>
<comment type="similarity">
    <text evidence="8">Belongs to the ATPase delta chain family.</text>
</comment>
<evidence type="ECO:0000256" key="1">
    <source>
        <dbReference type="ARBA" id="ARBA00004370"/>
    </source>
</evidence>
<reference evidence="9" key="2">
    <citation type="submission" date="2023-01" db="EMBL/GenBank/DDBJ databases">
        <authorList>
            <person name="Sun Q."/>
            <person name="Evtushenko L."/>
        </authorList>
    </citation>
    <scope>NUCLEOTIDE SEQUENCE</scope>
    <source>
        <strain evidence="9">VKM Ac-1321</strain>
    </source>
</reference>
<evidence type="ECO:0000256" key="8">
    <source>
        <dbReference type="HAMAP-Rule" id="MF_01416"/>
    </source>
</evidence>
<evidence type="ECO:0000256" key="3">
    <source>
        <dbReference type="ARBA" id="ARBA00022781"/>
    </source>
</evidence>
<accession>A0A9W6KTN0</accession>
<comment type="subcellular location">
    <subcellularLocation>
        <location evidence="8">Cell membrane</location>
        <topology evidence="8">Peripheral membrane protein</topology>
    </subcellularLocation>
    <subcellularLocation>
        <location evidence="1">Membrane</location>
    </subcellularLocation>
</comment>
<evidence type="ECO:0000256" key="7">
    <source>
        <dbReference type="ARBA" id="ARBA00023310"/>
    </source>
</evidence>
<keyword evidence="7 8" id="KW-0066">ATP synthesis</keyword>
<protein>
    <recommendedName>
        <fullName evidence="8">ATP synthase subunit delta</fullName>
    </recommendedName>
    <alternativeName>
        <fullName evidence="8">ATP synthase F(1) sector subunit delta</fullName>
    </alternativeName>
    <alternativeName>
        <fullName evidence="8">F-type ATPase subunit delta</fullName>
        <shortName evidence="8">F-ATPase subunit delta</shortName>
    </alternativeName>
</protein>
<dbReference type="PANTHER" id="PTHR11910">
    <property type="entry name" value="ATP SYNTHASE DELTA CHAIN"/>
    <property type="match status" value="1"/>
</dbReference>
<evidence type="ECO:0000256" key="2">
    <source>
        <dbReference type="ARBA" id="ARBA00022448"/>
    </source>
</evidence>
<evidence type="ECO:0000256" key="6">
    <source>
        <dbReference type="ARBA" id="ARBA00023196"/>
    </source>
</evidence>
<dbReference type="HAMAP" id="MF_01416">
    <property type="entry name" value="ATP_synth_delta_bact"/>
    <property type="match status" value="1"/>
</dbReference>
<evidence type="ECO:0000256" key="4">
    <source>
        <dbReference type="ARBA" id="ARBA00023065"/>
    </source>
</evidence>
<comment type="function">
    <text evidence="8">F(1)F(0) ATP synthase produces ATP from ADP in the presence of a proton or sodium gradient. F-type ATPases consist of two structural domains, F(1) containing the extramembraneous catalytic core and F(0) containing the membrane proton channel, linked together by a central stalk and a peripheral stalk. During catalysis, ATP synthesis in the catalytic domain of F(1) is coupled via a rotary mechanism of the central stalk subunits to proton translocation.</text>
</comment>
<keyword evidence="5 8" id="KW-0472">Membrane</keyword>
<keyword evidence="8" id="KW-1003">Cell membrane</keyword>
<dbReference type="InterPro" id="IPR020781">
    <property type="entry name" value="ATPase_OSCP/d_CS"/>
</dbReference>
<dbReference type="NCBIfam" id="NF009967">
    <property type="entry name" value="PRK13430.1"/>
    <property type="match status" value="1"/>
</dbReference>
<keyword evidence="2 8" id="KW-0813">Transport</keyword>
<dbReference type="Pfam" id="PF00213">
    <property type="entry name" value="OSCP"/>
    <property type="match status" value="1"/>
</dbReference>
<comment type="caution">
    <text evidence="9">The sequence shown here is derived from an EMBL/GenBank/DDBJ whole genome shotgun (WGS) entry which is preliminary data.</text>
</comment>
<evidence type="ECO:0000313" key="9">
    <source>
        <dbReference type="EMBL" id="GLL07068.1"/>
    </source>
</evidence>
<proteinExistence type="inferred from homology"/>
<dbReference type="GO" id="GO:0005886">
    <property type="term" value="C:plasma membrane"/>
    <property type="evidence" value="ECO:0007669"/>
    <property type="project" value="UniProtKB-SubCell"/>
</dbReference>
<sequence length="276" mass="28531">MDALSNNANRQAYGAATDKLAESSASADVAAITTVADEILAVAGLLRREPRLRRALADPARSGSSRTELISSILSGKVSAGTIDLLGLLVSGHWSGPGALLDGVERLGVDALLTAADRGGDLADVEDELFRFSQIVSGDPRLAGALGDSTAPVSARSELAANLLAGKVKPATLGLVQLAVAGFGGRGFDSSLTRLVELAAAKRDRSVAYVTTAVALTDAEEQRLADRLAELYGRNVSIKVDVDPRIIGGVRVKVGSDLYDGTVARRLAEAKTALSK</sequence>
<keyword evidence="4 8" id="KW-0406">Ion transport</keyword>